<keyword evidence="3" id="KW-1185">Reference proteome</keyword>
<sequence length="128" mass="13640">MKSVYFVGIDVGNDWLDVAVKAVDPSQPSQPTKRAHQAWASPNNEAGIKALIERLQQLDPILNMLTAHPPQRAETIDGLSRGISRRSDARQLFDAAAASASALFVSRSGTTRSTRAVRCSRAGGSPGA</sequence>
<proteinExistence type="predicted"/>
<dbReference type="Proteomes" id="UP001217838">
    <property type="component" value="Unassembled WGS sequence"/>
</dbReference>
<name>A0ABT5BK44_9BACT</name>
<organism evidence="2 3">
    <name type="scientific">Nannocystis radixulma</name>
    <dbReference type="NCBI Taxonomy" id="2995305"/>
    <lineage>
        <taxon>Bacteria</taxon>
        <taxon>Pseudomonadati</taxon>
        <taxon>Myxococcota</taxon>
        <taxon>Polyangia</taxon>
        <taxon>Nannocystales</taxon>
        <taxon>Nannocystaceae</taxon>
        <taxon>Nannocystis</taxon>
    </lineage>
</organism>
<comment type="caution">
    <text evidence="2">The sequence shown here is derived from an EMBL/GenBank/DDBJ whole genome shotgun (WGS) entry which is preliminary data.</text>
</comment>
<evidence type="ECO:0000256" key="1">
    <source>
        <dbReference type="SAM" id="MobiDB-lite"/>
    </source>
</evidence>
<evidence type="ECO:0000313" key="2">
    <source>
        <dbReference type="EMBL" id="MDC0674518.1"/>
    </source>
</evidence>
<evidence type="ECO:0000313" key="3">
    <source>
        <dbReference type="Proteomes" id="UP001217838"/>
    </source>
</evidence>
<accession>A0ABT5BK44</accession>
<dbReference type="EMBL" id="JAQNDN010000024">
    <property type="protein sequence ID" value="MDC0674518.1"/>
    <property type="molecule type" value="Genomic_DNA"/>
</dbReference>
<protein>
    <recommendedName>
        <fullName evidence="4">Transposase</fullName>
    </recommendedName>
</protein>
<evidence type="ECO:0008006" key="4">
    <source>
        <dbReference type="Google" id="ProtNLM"/>
    </source>
</evidence>
<reference evidence="2 3" key="1">
    <citation type="submission" date="2022-11" db="EMBL/GenBank/DDBJ databases">
        <title>Minimal conservation of predation-associated metabolite biosynthetic gene clusters underscores biosynthetic potential of Myxococcota including descriptions for ten novel species: Archangium lansinium sp. nov., Myxococcus landrumus sp. nov., Nannocystis bai.</title>
        <authorList>
            <person name="Ahearne A."/>
            <person name="Stevens C."/>
            <person name="Dowd S."/>
        </authorList>
    </citation>
    <scope>NUCLEOTIDE SEQUENCE [LARGE SCALE GENOMIC DNA]</scope>
    <source>
        <strain evidence="2 3">NCELM</strain>
    </source>
</reference>
<feature type="region of interest" description="Disordered" evidence="1">
    <location>
        <begin position="108"/>
        <end position="128"/>
    </location>
</feature>
<gene>
    <name evidence="2" type="ORF">POL58_42620</name>
</gene>
<dbReference type="RefSeq" id="WP_272008834.1">
    <property type="nucleotide sequence ID" value="NZ_JAQNDN010000024.1"/>
</dbReference>